<dbReference type="InterPro" id="IPR043519">
    <property type="entry name" value="NT_sf"/>
</dbReference>
<dbReference type="Proteomes" id="UP001267426">
    <property type="component" value="Unassembled WGS sequence"/>
</dbReference>
<keyword evidence="3" id="KW-1185">Reference proteome</keyword>
<evidence type="ECO:0000313" key="2">
    <source>
        <dbReference type="EMBL" id="MDT0632697.1"/>
    </source>
</evidence>
<accession>A0ABU3BTT4</accession>
<dbReference type="Pfam" id="PF01909">
    <property type="entry name" value="NTP_transf_2"/>
    <property type="match status" value="1"/>
</dbReference>
<dbReference type="Gene3D" id="3.30.460.10">
    <property type="entry name" value="Beta Polymerase, domain 2"/>
    <property type="match status" value="1"/>
</dbReference>
<organism evidence="2 3">
    <name type="scientific">Rubrivirga litoralis</name>
    <dbReference type="NCBI Taxonomy" id="3075598"/>
    <lineage>
        <taxon>Bacteria</taxon>
        <taxon>Pseudomonadati</taxon>
        <taxon>Rhodothermota</taxon>
        <taxon>Rhodothermia</taxon>
        <taxon>Rhodothermales</taxon>
        <taxon>Rubricoccaceae</taxon>
        <taxon>Rubrivirga</taxon>
    </lineage>
</organism>
<name>A0ABU3BTT4_9BACT</name>
<dbReference type="EMBL" id="JAVRHT010000035">
    <property type="protein sequence ID" value="MDT0632697.1"/>
    <property type="molecule type" value="Genomic_DNA"/>
</dbReference>
<comment type="caution">
    <text evidence="2">The sequence shown here is derived from an EMBL/GenBank/DDBJ whole genome shotgun (WGS) entry which is preliminary data.</text>
</comment>
<keyword evidence="2" id="KW-0548">Nucleotidyltransferase</keyword>
<evidence type="ECO:0000259" key="1">
    <source>
        <dbReference type="Pfam" id="PF01909"/>
    </source>
</evidence>
<gene>
    <name evidence="2" type="ORF">RM540_13130</name>
</gene>
<keyword evidence="2" id="KW-0808">Transferase</keyword>
<dbReference type="RefSeq" id="WP_311664833.1">
    <property type="nucleotide sequence ID" value="NZ_JAVRHT010000035.1"/>
</dbReference>
<reference evidence="2 3" key="1">
    <citation type="submission" date="2023-09" db="EMBL/GenBank/DDBJ databases">
        <authorList>
            <person name="Rey-Velasco X."/>
        </authorList>
    </citation>
    <scope>NUCLEOTIDE SEQUENCE [LARGE SCALE GENOMIC DNA]</scope>
    <source>
        <strain evidence="2 3">F394</strain>
    </source>
</reference>
<feature type="domain" description="Polymerase nucleotidyl transferase" evidence="1">
    <location>
        <begin position="21"/>
        <end position="90"/>
    </location>
</feature>
<dbReference type="InterPro" id="IPR002934">
    <property type="entry name" value="Polymerase_NTP_transf_dom"/>
</dbReference>
<protein>
    <submittedName>
        <fullName evidence="2">Nucleotidyltransferase domain-containing protein</fullName>
        <ecNumber evidence="2">2.7.7.-</ecNumber>
    </submittedName>
</protein>
<dbReference type="CDD" id="cd05403">
    <property type="entry name" value="NT_KNTase_like"/>
    <property type="match status" value="1"/>
</dbReference>
<dbReference type="GO" id="GO:0016779">
    <property type="term" value="F:nucleotidyltransferase activity"/>
    <property type="evidence" value="ECO:0007669"/>
    <property type="project" value="UniProtKB-KW"/>
</dbReference>
<proteinExistence type="predicted"/>
<dbReference type="EC" id="2.7.7.-" evidence="2"/>
<sequence>METPDPLAAPTDAHVQDAVRRLVRTLDPLRVAVFGSVARGEARPGSDLDLLVVLAHADDRRALRLAARRALVDLDVAKDVVVTTPEEIGRRGGVVGTVLHEALREGRTVYERPGGGVAR</sequence>
<dbReference type="SUPFAM" id="SSF81301">
    <property type="entry name" value="Nucleotidyltransferase"/>
    <property type="match status" value="1"/>
</dbReference>
<evidence type="ECO:0000313" key="3">
    <source>
        <dbReference type="Proteomes" id="UP001267426"/>
    </source>
</evidence>